<dbReference type="SUPFAM" id="SSF158472">
    <property type="entry name" value="HAMP domain-like"/>
    <property type="match status" value="1"/>
</dbReference>
<evidence type="ECO:0000256" key="5">
    <source>
        <dbReference type="ARBA" id="ARBA00022679"/>
    </source>
</evidence>
<keyword evidence="7 14" id="KW-0418">Kinase</keyword>
<dbReference type="InterPro" id="IPR036890">
    <property type="entry name" value="HATPase_C_sf"/>
</dbReference>
<evidence type="ECO:0000259" key="13">
    <source>
        <dbReference type="PROSITE" id="PS50885"/>
    </source>
</evidence>
<dbReference type="Gene3D" id="1.10.287.130">
    <property type="match status" value="1"/>
</dbReference>
<dbReference type="PROSITE" id="PS50109">
    <property type="entry name" value="HIS_KIN"/>
    <property type="match status" value="1"/>
</dbReference>
<keyword evidence="4" id="KW-0597">Phosphoprotein</keyword>
<keyword evidence="5" id="KW-0808">Transferase</keyword>
<dbReference type="Pfam" id="PF02518">
    <property type="entry name" value="HATPase_c"/>
    <property type="match status" value="1"/>
</dbReference>
<dbReference type="PANTHER" id="PTHR45436">
    <property type="entry name" value="SENSOR HISTIDINE KINASE YKOH"/>
    <property type="match status" value="1"/>
</dbReference>
<evidence type="ECO:0000256" key="4">
    <source>
        <dbReference type="ARBA" id="ARBA00022553"/>
    </source>
</evidence>
<dbReference type="InterPro" id="IPR036097">
    <property type="entry name" value="HisK_dim/P_sf"/>
</dbReference>
<dbReference type="SUPFAM" id="SSF55874">
    <property type="entry name" value="ATPase domain of HSP90 chaperone/DNA topoisomerase II/histidine kinase"/>
    <property type="match status" value="1"/>
</dbReference>
<feature type="transmembrane region" description="Helical" evidence="11">
    <location>
        <begin position="12"/>
        <end position="35"/>
    </location>
</feature>
<feature type="domain" description="Histidine kinase" evidence="12">
    <location>
        <begin position="233"/>
        <end position="441"/>
    </location>
</feature>
<evidence type="ECO:0000256" key="3">
    <source>
        <dbReference type="ARBA" id="ARBA00012438"/>
    </source>
</evidence>
<keyword evidence="9" id="KW-0902">Two-component regulatory system</keyword>
<keyword evidence="6 11" id="KW-0812">Transmembrane</keyword>
<dbReference type="Gene3D" id="3.30.565.10">
    <property type="entry name" value="Histidine kinase-like ATPase, C-terminal domain"/>
    <property type="match status" value="1"/>
</dbReference>
<keyword evidence="15" id="KW-1185">Reference proteome</keyword>
<reference evidence="14 15" key="1">
    <citation type="submission" date="2020-08" db="EMBL/GenBank/DDBJ databases">
        <title>A Genomic Blueprint of the Chicken Gut Microbiome.</title>
        <authorList>
            <person name="Gilroy R."/>
            <person name="Ravi A."/>
            <person name="Getino M."/>
            <person name="Pursley I."/>
            <person name="Horton D.L."/>
            <person name="Alikhan N.-F."/>
            <person name="Baker D."/>
            <person name="Gharbi K."/>
            <person name="Hall N."/>
            <person name="Watson M."/>
            <person name="Adriaenssens E.M."/>
            <person name="Foster-Nyarko E."/>
            <person name="Jarju S."/>
            <person name="Secka A."/>
            <person name="Antonio M."/>
            <person name="Oren A."/>
            <person name="Chaudhuri R."/>
            <person name="La Ragione R.M."/>
            <person name="Hildebrand F."/>
            <person name="Pallen M.J."/>
        </authorList>
    </citation>
    <scope>NUCLEOTIDE SEQUENCE [LARGE SCALE GENOMIC DNA]</scope>
    <source>
        <strain evidence="14 15">Sa1CUA4</strain>
    </source>
</reference>
<evidence type="ECO:0000256" key="2">
    <source>
        <dbReference type="ARBA" id="ARBA00004236"/>
    </source>
</evidence>
<dbReference type="SMART" id="SM00388">
    <property type="entry name" value="HisKA"/>
    <property type="match status" value="1"/>
</dbReference>
<dbReference type="EC" id="2.7.13.3" evidence="3"/>
<dbReference type="CDD" id="cd00082">
    <property type="entry name" value="HisKA"/>
    <property type="match status" value="1"/>
</dbReference>
<gene>
    <name evidence="14" type="ORF">H9622_02035</name>
</gene>
<dbReference type="Gene3D" id="6.10.340.10">
    <property type="match status" value="1"/>
</dbReference>
<dbReference type="Pfam" id="PF00512">
    <property type="entry name" value="HisKA"/>
    <property type="match status" value="1"/>
</dbReference>
<comment type="subcellular location">
    <subcellularLocation>
        <location evidence="2">Cell membrane</location>
    </subcellularLocation>
</comment>
<evidence type="ECO:0000259" key="12">
    <source>
        <dbReference type="PROSITE" id="PS50109"/>
    </source>
</evidence>
<dbReference type="InterPro" id="IPR005467">
    <property type="entry name" value="His_kinase_dom"/>
</dbReference>
<feature type="transmembrane region" description="Helical" evidence="11">
    <location>
        <begin position="145"/>
        <end position="171"/>
    </location>
</feature>
<comment type="catalytic activity">
    <reaction evidence="1">
        <text>ATP + protein L-histidine = ADP + protein N-phospho-L-histidine.</text>
        <dbReference type="EC" id="2.7.13.3"/>
    </reaction>
</comment>
<evidence type="ECO:0000256" key="7">
    <source>
        <dbReference type="ARBA" id="ARBA00022777"/>
    </source>
</evidence>
<dbReference type="Pfam" id="PF00672">
    <property type="entry name" value="HAMP"/>
    <property type="match status" value="1"/>
</dbReference>
<evidence type="ECO:0000256" key="9">
    <source>
        <dbReference type="ARBA" id="ARBA00023012"/>
    </source>
</evidence>
<dbReference type="SUPFAM" id="SSF47384">
    <property type="entry name" value="Homodimeric domain of signal transducing histidine kinase"/>
    <property type="match status" value="1"/>
</dbReference>
<dbReference type="InterPro" id="IPR050428">
    <property type="entry name" value="TCS_sensor_his_kinase"/>
</dbReference>
<dbReference type="InterPro" id="IPR003661">
    <property type="entry name" value="HisK_dim/P_dom"/>
</dbReference>
<evidence type="ECO:0000256" key="6">
    <source>
        <dbReference type="ARBA" id="ARBA00022692"/>
    </source>
</evidence>
<evidence type="ECO:0000256" key="8">
    <source>
        <dbReference type="ARBA" id="ARBA00022989"/>
    </source>
</evidence>
<dbReference type="RefSeq" id="WP_191763766.1">
    <property type="nucleotide sequence ID" value="NZ_JACSPM010000001.1"/>
</dbReference>
<dbReference type="PANTHER" id="PTHR45436:SF5">
    <property type="entry name" value="SENSOR HISTIDINE KINASE TRCS"/>
    <property type="match status" value="1"/>
</dbReference>
<proteinExistence type="predicted"/>
<dbReference type="SMART" id="SM00304">
    <property type="entry name" value="HAMP"/>
    <property type="match status" value="1"/>
</dbReference>
<dbReference type="InterPro" id="IPR004358">
    <property type="entry name" value="Sig_transdc_His_kin-like_C"/>
</dbReference>
<sequence length="441" mass="46457">MAERRRRLGIRARITSVAVAVVAVALIAGAVGFWLTLRTSLLGQLEVAAVQDATAWAEQVDDAGVDSLPDVDDDRFWQVLDRDTGSVVAASDVAEDLGPLADREGALADAIDIPGAGVFVVAADRDGGDWVVVAGRSTAAADATLASVATLLAVSVPLVVLVVGVTTWIAVGRALAPVDRLRSQVDAVTASDLSRRVDDPHTTDEVGRLARTMNGMLARLETAQHSQRRFISDASHELKSPLAVLRQYAEVALAHPERVSPRLLADTVLGEGARLERLVQGMLVLAKADENALVLDAVEVDLDDVLFAEAQRVRATTAVEVDGSGIRPVRARTDVGLVAQAVRNLVDNAVRHASGRVALSTAQADGMAVVVIEDDGPGVPPDQRERVWERFVRLDEARSRDAGGSGLGLAIVAEIARAHGGSVRLDDAALGGARFTLCLPE</sequence>
<evidence type="ECO:0000313" key="14">
    <source>
        <dbReference type="EMBL" id="MBD8022369.1"/>
    </source>
</evidence>
<dbReference type="GO" id="GO:0016301">
    <property type="term" value="F:kinase activity"/>
    <property type="evidence" value="ECO:0007669"/>
    <property type="project" value="UniProtKB-KW"/>
</dbReference>
<dbReference type="PROSITE" id="PS50885">
    <property type="entry name" value="HAMP"/>
    <property type="match status" value="1"/>
</dbReference>
<comment type="caution">
    <text evidence="14">The sequence shown here is derived from an EMBL/GenBank/DDBJ whole genome shotgun (WGS) entry which is preliminary data.</text>
</comment>
<name>A0ABR8WZ72_9MICO</name>
<dbReference type="SMART" id="SM00387">
    <property type="entry name" value="HATPase_c"/>
    <property type="match status" value="1"/>
</dbReference>
<dbReference type="PRINTS" id="PR00344">
    <property type="entry name" value="BCTRLSENSOR"/>
</dbReference>
<dbReference type="InterPro" id="IPR003594">
    <property type="entry name" value="HATPase_dom"/>
</dbReference>
<protein>
    <recommendedName>
        <fullName evidence="3">histidine kinase</fullName>
        <ecNumber evidence="3">2.7.13.3</ecNumber>
    </recommendedName>
</protein>
<evidence type="ECO:0000256" key="10">
    <source>
        <dbReference type="ARBA" id="ARBA00023136"/>
    </source>
</evidence>
<dbReference type="Proteomes" id="UP000602532">
    <property type="component" value="Unassembled WGS sequence"/>
</dbReference>
<evidence type="ECO:0000256" key="11">
    <source>
        <dbReference type="SAM" id="Phobius"/>
    </source>
</evidence>
<evidence type="ECO:0000313" key="15">
    <source>
        <dbReference type="Proteomes" id="UP000602532"/>
    </source>
</evidence>
<keyword evidence="10 11" id="KW-0472">Membrane</keyword>
<evidence type="ECO:0000256" key="1">
    <source>
        <dbReference type="ARBA" id="ARBA00000085"/>
    </source>
</evidence>
<organism evidence="14 15">
    <name type="scientific">Microbacterium gallinarum</name>
    <dbReference type="NCBI Taxonomy" id="2762209"/>
    <lineage>
        <taxon>Bacteria</taxon>
        <taxon>Bacillati</taxon>
        <taxon>Actinomycetota</taxon>
        <taxon>Actinomycetes</taxon>
        <taxon>Micrococcales</taxon>
        <taxon>Microbacteriaceae</taxon>
        <taxon>Microbacterium</taxon>
    </lineage>
</organism>
<accession>A0ABR8WZ72</accession>
<dbReference type="InterPro" id="IPR003660">
    <property type="entry name" value="HAMP_dom"/>
</dbReference>
<keyword evidence="8 11" id="KW-1133">Transmembrane helix</keyword>
<dbReference type="CDD" id="cd06225">
    <property type="entry name" value="HAMP"/>
    <property type="match status" value="1"/>
</dbReference>
<dbReference type="EMBL" id="JACSPM010000001">
    <property type="protein sequence ID" value="MBD8022369.1"/>
    <property type="molecule type" value="Genomic_DNA"/>
</dbReference>
<feature type="domain" description="HAMP" evidence="13">
    <location>
        <begin position="172"/>
        <end position="225"/>
    </location>
</feature>